<evidence type="ECO:0000313" key="1">
    <source>
        <dbReference type="EMBL" id="SFU86681.1"/>
    </source>
</evidence>
<name>A0A1I7JND2_9BACT</name>
<dbReference type="Proteomes" id="UP000182491">
    <property type="component" value="Unassembled WGS sequence"/>
</dbReference>
<sequence>MMIVLIIAIAKTDYHRLVFEKELLLKCLEAVVEKVLFLWIRPFYLFLLKGKS</sequence>
<reference evidence="2" key="1">
    <citation type="submission" date="2016-10" db="EMBL/GenBank/DDBJ databases">
        <authorList>
            <person name="Varghese N."/>
        </authorList>
    </citation>
    <scope>NUCLEOTIDE SEQUENCE [LARGE SCALE GENOMIC DNA]</scope>
    <source>
        <strain evidence="2">DSM 18820</strain>
    </source>
</reference>
<evidence type="ECO:0000313" key="2">
    <source>
        <dbReference type="Proteomes" id="UP000182491"/>
    </source>
</evidence>
<accession>A0A1I7JND2</accession>
<dbReference type="EMBL" id="FPCA01000003">
    <property type="protein sequence ID" value="SFU86681.1"/>
    <property type="molecule type" value="Genomic_DNA"/>
</dbReference>
<protein>
    <submittedName>
        <fullName evidence="1">Uncharacterized protein</fullName>
    </submittedName>
</protein>
<organism evidence="1 2">
    <name type="scientific">Pontibacter akesuensis</name>
    <dbReference type="NCBI Taxonomy" id="388950"/>
    <lineage>
        <taxon>Bacteria</taxon>
        <taxon>Pseudomonadati</taxon>
        <taxon>Bacteroidota</taxon>
        <taxon>Cytophagia</taxon>
        <taxon>Cytophagales</taxon>
        <taxon>Hymenobacteraceae</taxon>
        <taxon>Pontibacter</taxon>
    </lineage>
</organism>
<proteinExistence type="predicted"/>
<keyword evidence="2" id="KW-1185">Reference proteome</keyword>
<gene>
    <name evidence="1" type="ORF">SAMN04487941_3061</name>
</gene>
<dbReference type="AlphaFoldDB" id="A0A1I7JND2"/>